<gene>
    <name evidence="1" type="ORF">GQ607_012198</name>
</gene>
<organism evidence="1 2">
    <name type="scientific">Colletotrichum asianum</name>
    <dbReference type="NCBI Taxonomy" id="702518"/>
    <lineage>
        <taxon>Eukaryota</taxon>
        <taxon>Fungi</taxon>
        <taxon>Dikarya</taxon>
        <taxon>Ascomycota</taxon>
        <taxon>Pezizomycotina</taxon>
        <taxon>Sordariomycetes</taxon>
        <taxon>Hypocreomycetidae</taxon>
        <taxon>Glomerellales</taxon>
        <taxon>Glomerellaceae</taxon>
        <taxon>Colletotrichum</taxon>
        <taxon>Colletotrichum gloeosporioides species complex</taxon>
    </lineage>
</organism>
<sequence>MDFEGPLSRIASRWWGFRTSHPGAHPVSVYPRFQLNIHGTSSESRFVERPPFHWSSPDGKINLFLRM</sequence>
<dbReference type="Proteomes" id="UP000434172">
    <property type="component" value="Unassembled WGS sequence"/>
</dbReference>
<protein>
    <submittedName>
        <fullName evidence="1">Uncharacterized protein</fullName>
    </submittedName>
</protein>
<evidence type="ECO:0000313" key="1">
    <source>
        <dbReference type="EMBL" id="KAF0320617.1"/>
    </source>
</evidence>
<name>A0A8H3ZM56_9PEZI</name>
<dbReference type="AlphaFoldDB" id="A0A8H3ZM56"/>
<dbReference type="EMBL" id="WOWK01000081">
    <property type="protein sequence ID" value="KAF0320617.1"/>
    <property type="molecule type" value="Genomic_DNA"/>
</dbReference>
<evidence type="ECO:0000313" key="2">
    <source>
        <dbReference type="Proteomes" id="UP000434172"/>
    </source>
</evidence>
<reference evidence="1 2" key="1">
    <citation type="submission" date="2019-12" db="EMBL/GenBank/DDBJ databases">
        <title>A genome sequence resource for the geographically widespread anthracnose pathogen Colletotrichum asianum.</title>
        <authorList>
            <person name="Meng Y."/>
        </authorList>
    </citation>
    <scope>NUCLEOTIDE SEQUENCE [LARGE SCALE GENOMIC DNA]</scope>
    <source>
        <strain evidence="1 2">ICMP 18580</strain>
    </source>
</reference>
<keyword evidence="2" id="KW-1185">Reference proteome</keyword>
<comment type="caution">
    <text evidence="1">The sequence shown here is derived from an EMBL/GenBank/DDBJ whole genome shotgun (WGS) entry which is preliminary data.</text>
</comment>
<proteinExistence type="predicted"/>
<accession>A0A8H3ZM56</accession>